<dbReference type="InterPro" id="IPR016186">
    <property type="entry name" value="C-type_lectin-like/link_sf"/>
</dbReference>
<dbReference type="EMBL" id="LR905277">
    <property type="protein sequence ID" value="CAD7253386.1"/>
    <property type="molecule type" value="Genomic_DNA"/>
</dbReference>
<dbReference type="Proteomes" id="UP000677054">
    <property type="component" value="Unassembled WGS sequence"/>
</dbReference>
<dbReference type="InterPro" id="IPR016187">
    <property type="entry name" value="CTDL_fold"/>
</dbReference>
<organism evidence="1">
    <name type="scientific">Darwinula stevensoni</name>
    <dbReference type="NCBI Taxonomy" id="69355"/>
    <lineage>
        <taxon>Eukaryota</taxon>
        <taxon>Metazoa</taxon>
        <taxon>Ecdysozoa</taxon>
        <taxon>Arthropoda</taxon>
        <taxon>Crustacea</taxon>
        <taxon>Oligostraca</taxon>
        <taxon>Ostracoda</taxon>
        <taxon>Podocopa</taxon>
        <taxon>Podocopida</taxon>
        <taxon>Darwinulocopina</taxon>
        <taxon>Darwinuloidea</taxon>
        <taxon>Darwinulidae</taxon>
        <taxon>Darwinula</taxon>
    </lineage>
</organism>
<reference evidence="1" key="1">
    <citation type="submission" date="2020-11" db="EMBL/GenBank/DDBJ databases">
        <authorList>
            <person name="Tran Van P."/>
        </authorList>
    </citation>
    <scope>NUCLEOTIDE SEQUENCE</scope>
</reference>
<dbReference type="AlphaFoldDB" id="A0A7R9AFY4"/>
<evidence type="ECO:0000313" key="2">
    <source>
        <dbReference type="Proteomes" id="UP000677054"/>
    </source>
</evidence>
<evidence type="ECO:0000313" key="1">
    <source>
        <dbReference type="EMBL" id="CAD7253386.1"/>
    </source>
</evidence>
<dbReference type="SUPFAM" id="SSF56436">
    <property type="entry name" value="C-type lectin-like"/>
    <property type="match status" value="1"/>
</dbReference>
<dbReference type="CDD" id="cd00037">
    <property type="entry name" value="CLECT"/>
    <property type="match status" value="1"/>
</dbReference>
<dbReference type="EMBL" id="CAJPEV010005760">
    <property type="protein sequence ID" value="CAG0903485.1"/>
    <property type="molecule type" value="Genomic_DNA"/>
</dbReference>
<keyword evidence="2" id="KW-1185">Reference proteome</keyword>
<protein>
    <submittedName>
        <fullName evidence="1">Uncharacterized protein</fullName>
    </submittedName>
</protein>
<proteinExistence type="predicted"/>
<dbReference type="Gene3D" id="3.10.100.10">
    <property type="entry name" value="Mannose-Binding Protein A, subunit A"/>
    <property type="match status" value="1"/>
</dbReference>
<sequence length="183" mass="20901">MGRSRGSAMPDTIIKGHTSADIFDYVQYVDLNSVQGLEDLRAPKDPVYTWNVRILKELHRKSRGDYVLLGGHGPLAQVHYDIGKDEARHALVPKDYTFAMITNKIHFIKFPNVIQNYTTARATCTADGMGQLIMDDKGEAWHNWIWQYVYPKMGGTNGMWLGIDDLQQEGAWKWNDVSRISEQ</sequence>
<accession>A0A7R9AFY4</accession>
<dbReference type="OrthoDB" id="6366227at2759"/>
<gene>
    <name evidence="1" type="ORF">DSTB1V02_LOCUS13136</name>
</gene>
<name>A0A7R9AFY4_9CRUS</name>